<comment type="pathway">
    <text evidence="2 11">Amino-acid biosynthesis; L-valine biosynthesis; L-valine from pyruvate: step 1/4.</text>
</comment>
<dbReference type="SUPFAM" id="SSF52518">
    <property type="entry name" value="Thiamin diphosphate-binding fold (THDP-binding)"/>
    <property type="match status" value="2"/>
</dbReference>
<dbReference type="FunFam" id="3.40.50.970:FF:000007">
    <property type="entry name" value="Acetolactate synthase"/>
    <property type="match status" value="1"/>
</dbReference>
<protein>
    <recommendedName>
        <fullName evidence="4 11">Acetolactate synthase</fullName>
        <ecNumber evidence="4 11">2.2.1.6</ecNumber>
    </recommendedName>
</protein>
<evidence type="ECO:0000256" key="11">
    <source>
        <dbReference type="RuleBase" id="RU003591"/>
    </source>
</evidence>
<dbReference type="InterPro" id="IPR012001">
    <property type="entry name" value="Thiamin_PyroP_enz_TPP-bd_dom"/>
</dbReference>
<dbReference type="Pfam" id="PF02776">
    <property type="entry name" value="TPP_enzyme_N"/>
    <property type="match status" value="1"/>
</dbReference>
<dbReference type="UniPathway" id="UPA00047">
    <property type="reaction ID" value="UER00055"/>
</dbReference>
<keyword evidence="9 11" id="KW-0786">Thiamine pyrophosphate</keyword>
<dbReference type="GO" id="GO:0000287">
    <property type="term" value="F:magnesium ion binding"/>
    <property type="evidence" value="ECO:0007669"/>
    <property type="project" value="UniProtKB-UniRule"/>
</dbReference>
<evidence type="ECO:0000313" key="16">
    <source>
        <dbReference type="Proteomes" id="UP000273278"/>
    </source>
</evidence>
<dbReference type="PANTHER" id="PTHR18968:SF13">
    <property type="entry name" value="ACETOLACTATE SYNTHASE CATALYTIC SUBUNIT, MITOCHONDRIAL"/>
    <property type="match status" value="1"/>
</dbReference>
<feature type="domain" description="Thiamine pyrophosphate enzyme N-terminal TPP-binding" evidence="14">
    <location>
        <begin position="1"/>
        <end position="116"/>
    </location>
</feature>
<evidence type="ECO:0000256" key="8">
    <source>
        <dbReference type="ARBA" id="ARBA00022842"/>
    </source>
</evidence>
<gene>
    <name evidence="15" type="ORF">BKD89_07345</name>
</gene>
<dbReference type="GO" id="GO:0030976">
    <property type="term" value="F:thiamine pyrophosphate binding"/>
    <property type="evidence" value="ECO:0007669"/>
    <property type="project" value="UniProtKB-UniRule"/>
</dbReference>
<comment type="similarity">
    <text evidence="3 11">Belongs to the TPP enzyme family.</text>
</comment>
<feature type="domain" description="Thiamine pyrophosphate enzyme TPP-binding" evidence="13">
    <location>
        <begin position="379"/>
        <end position="527"/>
    </location>
</feature>
<sequence>MKGSRALLKMLEDRDVETMFGYPGGAVIPIYDEIRDSSIRHVLVRHEQCAAHAADGYARATGKTGVCLSTSGPGATNMVTGIATAYADSIPMLALTGQVGSKVLGSEAFQEVDAYSLMMSVTKHNFRVTDVKRLPHAIDEAWQIAASGRPGPVHVDLPVDQINAQIDEAMTNEHFGIKKPWEDVSGIPDAVRLIKECQKPVIFAGGGAVGAGASDEVKRLSQMIGAPIVTPLMGIGIVPSADPLNMGALGMHGRMCAMEAFQNSDLIIAVGTKFSDRTYSPHTEPSKKCRVIQIDIDATQFGKSNRTSVDIKCDAKKALGLLIDALGGETRHDPWTRQVKEWKKRCTCNYDYYTSPIVPQKVMKELNSFFDEDTIITTDVGQNQMWAMHFLDVKRPRQLLSSGSFGTMGFGLPAAIGAKAARPDCKVATVVGDGGLQMVVQELATAVAEKLPVVVVLLNNGWLGMVKQWQKLFWDKRYSETELGDDPDFCMIAQAYKAKGIHVERAGEVHDALKEAFDCGETCVVDIKCDPEEDALPMLPPNPALAPVKGRCKF</sequence>
<reference evidence="15 16" key="1">
    <citation type="submission" date="2016-10" db="EMBL/GenBank/DDBJ databases">
        <title>Complete genome of the TMA-utilizing, human hosted archaeon Methanomethylophilus alvus Gen. nov, sp. nov., strain Mx-05, derived from a pure culture.</title>
        <authorList>
            <person name="Brugere J.-F."/>
            <person name="Ben Hania W."/>
            <person name="Chaudhary P.P."/>
            <person name="Gaci N."/>
            <person name="Borrel G."/>
            <person name="Cao Van Tuat L."/>
            <person name="Fardeau M.-L."/>
            <person name="Harris H.M.B."/>
            <person name="O'Toole P.W."/>
            <person name="Ollivier B."/>
        </authorList>
    </citation>
    <scope>NUCLEOTIDE SEQUENCE [LARGE SCALE GENOMIC DNA]</scope>
    <source>
        <strain evidence="15 16">Mx-05</strain>
    </source>
</reference>
<dbReference type="Pfam" id="PF00205">
    <property type="entry name" value="TPP_enzyme_M"/>
    <property type="match status" value="1"/>
</dbReference>
<dbReference type="NCBIfam" id="TIGR00118">
    <property type="entry name" value="acolac_lg"/>
    <property type="match status" value="1"/>
</dbReference>
<keyword evidence="8 11" id="KW-0460">Magnesium</keyword>
<dbReference type="GO" id="GO:0044272">
    <property type="term" value="P:sulfur compound biosynthetic process"/>
    <property type="evidence" value="ECO:0007669"/>
    <property type="project" value="UniProtKB-ARBA"/>
</dbReference>
<evidence type="ECO:0000256" key="6">
    <source>
        <dbReference type="ARBA" id="ARBA00022679"/>
    </source>
</evidence>
<evidence type="ECO:0000256" key="1">
    <source>
        <dbReference type="ARBA" id="ARBA00004974"/>
    </source>
</evidence>
<accession>A0A3G3IIE5</accession>
<dbReference type="InterPro" id="IPR029035">
    <property type="entry name" value="DHS-like_NAD/FAD-binding_dom"/>
</dbReference>
<evidence type="ECO:0000256" key="7">
    <source>
        <dbReference type="ARBA" id="ARBA00022723"/>
    </source>
</evidence>
<dbReference type="GO" id="GO:0050660">
    <property type="term" value="F:flavin adenine dinucleotide binding"/>
    <property type="evidence" value="ECO:0007669"/>
    <property type="project" value="InterPro"/>
</dbReference>
<dbReference type="GO" id="GO:0003984">
    <property type="term" value="F:acetolactate synthase activity"/>
    <property type="evidence" value="ECO:0007669"/>
    <property type="project" value="UniProtKB-EC"/>
</dbReference>
<comment type="cofactor">
    <cofactor evidence="11">
        <name>thiamine diphosphate</name>
        <dbReference type="ChEBI" id="CHEBI:58937"/>
    </cofactor>
    <text evidence="11">Binds 1 thiamine pyrophosphate per subunit.</text>
</comment>
<dbReference type="SUPFAM" id="SSF52467">
    <property type="entry name" value="DHS-like NAD/FAD-binding domain"/>
    <property type="match status" value="1"/>
</dbReference>
<comment type="catalytic activity">
    <reaction evidence="11">
        <text>2 pyruvate + H(+) = (2S)-2-acetolactate + CO2</text>
        <dbReference type="Rhea" id="RHEA:25249"/>
        <dbReference type="ChEBI" id="CHEBI:15361"/>
        <dbReference type="ChEBI" id="CHEBI:15378"/>
        <dbReference type="ChEBI" id="CHEBI:16526"/>
        <dbReference type="ChEBI" id="CHEBI:58476"/>
        <dbReference type="EC" id="2.2.1.6"/>
    </reaction>
</comment>
<dbReference type="GO" id="GO:0009097">
    <property type="term" value="P:isoleucine biosynthetic process"/>
    <property type="evidence" value="ECO:0007669"/>
    <property type="project" value="UniProtKB-UniPathway"/>
</dbReference>
<evidence type="ECO:0000256" key="5">
    <source>
        <dbReference type="ARBA" id="ARBA00022605"/>
    </source>
</evidence>
<dbReference type="Proteomes" id="UP000273278">
    <property type="component" value="Chromosome"/>
</dbReference>
<dbReference type="GO" id="GO:0009099">
    <property type="term" value="P:L-valine biosynthetic process"/>
    <property type="evidence" value="ECO:0007669"/>
    <property type="project" value="UniProtKB-UniPathway"/>
</dbReference>
<keyword evidence="10 11" id="KW-0100">Branched-chain amino acid biosynthesis</keyword>
<evidence type="ECO:0000256" key="4">
    <source>
        <dbReference type="ARBA" id="ARBA00013145"/>
    </source>
</evidence>
<keyword evidence="5 11" id="KW-0028">Amino-acid biosynthesis</keyword>
<dbReference type="RefSeq" id="WP_048097877.1">
    <property type="nucleotide sequence ID" value="NZ_CAYARW010000010.1"/>
</dbReference>
<dbReference type="Pfam" id="PF02775">
    <property type="entry name" value="TPP_enzyme_C"/>
    <property type="match status" value="1"/>
</dbReference>
<dbReference type="Gene3D" id="3.40.50.970">
    <property type="match status" value="2"/>
</dbReference>
<evidence type="ECO:0000259" key="12">
    <source>
        <dbReference type="Pfam" id="PF00205"/>
    </source>
</evidence>
<name>A0A3G3IIE5_9ARCH</name>
<evidence type="ECO:0000259" key="14">
    <source>
        <dbReference type="Pfam" id="PF02776"/>
    </source>
</evidence>
<comment type="pathway">
    <text evidence="1 11">Amino-acid biosynthesis; L-isoleucine biosynthesis; L-isoleucine from 2-oxobutanoate: step 1/4.</text>
</comment>
<dbReference type="Gene3D" id="3.40.50.1220">
    <property type="entry name" value="TPP-binding domain"/>
    <property type="match status" value="1"/>
</dbReference>
<proteinExistence type="inferred from homology"/>
<dbReference type="InterPro" id="IPR012846">
    <property type="entry name" value="Acetolactate_synth_lsu"/>
</dbReference>
<evidence type="ECO:0000259" key="13">
    <source>
        <dbReference type="Pfam" id="PF02775"/>
    </source>
</evidence>
<dbReference type="InterPro" id="IPR039368">
    <property type="entry name" value="AHAS_TPP"/>
</dbReference>
<dbReference type="InterPro" id="IPR029061">
    <property type="entry name" value="THDP-binding"/>
</dbReference>
<evidence type="ECO:0000256" key="2">
    <source>
        <dbReference type="ARBA" id="ARBA00005025"/>
    </source>
</evidence>
<evidence type="ECO:0000313" key="15">
    <source>
        <dbReference type="EMBL" id="AYQ55605.1"/>
    </source>
</evidence>
<evidence type="ECO:0000256" key="3">
    <source>
        <dbReference type="ARBA" id="ARBA00007812"/>
    </source>
</evidence>
<dbReference type="EMBL" id="CP017686">
    <property type="protein sequence ID" value="AYQ55605.1"/>
    <property type="molecule type" value="Genomic_DNA"/>
</dbReference>
<dbReference type="CDD" id="cd07035">
    <property type="entry name" value="TPP_PYR_POX_like"/>
    <property type="match status" value="1"/>
</dbReference>
<keyword evidence="6 11" id="KW-0808">Transferase</keyword>
<dbReference type="EC" id="2.2.1.6" evidence="4 11"/>
<dbReference type="AlphaFoldDB" id="A0A3G3IIE5"/>
<evidence type="ECO:0000256" key="10">
    <source>
        <dbReference type="ARBA" id="ARBA00023304"/>
    </source>
</evidence>
<dbReference type="GeneID" id="41322268"/>
<comment type="cofactor">
    <cofactor evidence="11">
        <name>Mg(2+)</name>
        <dbReference type="ChEBI" id="CHEBI:18420"/>
    </cofactor>
    <text evidence="11">Binds 1 Mg(2+) ion per subunit.</text>
</comment>
<organism evidence="15 16">
    <name type="scientific">Methanomethylophilus alvi</name>
    <dbReference type="NCBI Taxonomy" id="1291540"/>
    <lineage>
        <taxon>Archaea</taxon>
        <taxon>Methanobacteriati</taxon>
        <taxon>Thermoplasmatota</taxon>
        <taxon>Thermoplasmata</taxon>
        <taxon>Methanomassiliicoccales</taxon>
        <taxon>Methanomethylophilaceae</taxon>
        <taxon>Methanomethylophilus</taxon>
    </lineage>
</organism>
<dbReference type="CDD" id="cd02015">
    <property type="entry name" value="TPP_AHAS"/>
    <property type="match status" value="1"/>
</dbReference>
<dbReference type="PANTHER" id="PTHR18968">
    <property type="entry name" value="THIAMINE PYROPHOSPHATE ENZYMES"/>
    <property type="match status" value="1"/>
</dbReference>
<dbReference type="InterPro" id="IPR012000">
    <property type="entry name" value="Thiamin_PyroP_enz_cen_dom"/>
</dbReference>
<feature type="domain" description="Thiamine pyrophosphate enzyme central" evidence="12">
    <location>
        <begin position="189"/>
        <end position="319"/>
    </location>
</feature>
<keyword evidence="7 11" id="KW-0479">Metal-binding</keyword>
<dbReference type="UniPathway" id="UPA00049">
    <property type="reaction ID" value="UER00059"/>
</dbReference>
<dbReference type="GO" id="GO:0005948">
    <property type="term" value="C:acetolactate synthase complex"/>
    <property type="evidence" value="ECO:0007669"/>
    <property type="project" value="TreeGrafter"/>
</dbReference>
<dbReference type="InterPro" id="IPR045229">
    <property type="entry name" value="TPP_enz"/>
</dbReference>
<dbReference type="InterPro" id="IPR011766">
    <property type="entry name" value="TPP_enzyme_TPP-bd"/>
</dbReference>
<evidence type="ECO:0000256" key="9">
    <source>
        <dbReference type="ARBA" id="ARBA00023052"/>
    </source>
</evidence>